<dbReference type="OrthoDB" id="5888631at2"/>
<accession>A0A1M7Z348</accession>
<sequence>MPLSESEVKKIWQRLQDEILGAHHQVNKRLCESQTPQAFLNYLSRHHLRTNHFEPVVTSCKLGQYGKTIVVGLLFVENGFLYPETAYYPMSLQRFGTRISVDAADSYSSHYMERLIQRKEVTTLEALKKEVIYQRDRYSSAGFSENLGKLNVDTDFLVIFPDAIICCYGEENDEGIAKVVRKTLITQDDFIGNQQKIIDYILKQFGRDACILATHALPRSVKEAQNAVEDTLKRISVVNHVEKIIEEPLRCTGFKSDKKLKKQFIKYLEHFDPIFR</sequence>
<organism evidence="1 2">
    <name type="scientific">Vibrio quintilis</name>
    <dbReference type="NCBI Taxonomy" id="1117707"/>
    <lineage>
        <taxon>Bacteria</taxon>
        <taxon>Pseudomonadati</taxon>
        <taxon>Pseudomonadota</taxon>
        <taxon>Gammaproteobacteria</taxon>
        <taxon>Vibrionales</taxon>
        <taxon>Vibrionaceae</taxon>
        <taxon>Vibrio</taxon>
    </lineage>
</organism>
<dbReference type="EMBL" id="FRFG01000093">
    <property type="protein sequence ID" value="SHO59076.1"/>
    <property type="molecule type" value="Genomic_DNA"/>
</dbReference>
<evidence type="ECO:0000313" key="2">
    <source>
        <dbReference type="Proteomes" id="UP000184600"/>
    </source>
</evidence>
<dbReference type="AlphaFoldDB" id="A0A1M7Z348"/>
<proteinExistence type="predicted"/>
<evidence type="ECO:0000313" key="1">
    <source>
        <dbReference type="EMBL" id="SHO59076.1"/>
    </source>
</evidence>
<name>A0A1M7Z348_9VIBR</name>
<keyword evidence="2" id="KW-1185">Reference proteome</keyword>
<dbReference type="Proteomes" id="UP000184600">
    <property type="component" value="Unassembled WGS sequence"/>
</dbReference>
<reference evidence="2" key="1">
    <citation type="submission" date="2016-12" db="EMBL/GenBank/DDBJ databases">
        <authorList>
            <person name="Rodrigo-Torres L."/>
            <person name="Arahal R.D."/>
            <person name="Lucena T."/>
        </authorList>
    </citation>
    <scope>NUCLEOTIDE SEQUENCE [LARGE SCALE GENOMIC DNA]</scope>
</reference>
<dbReference type="STRING" id="1117707.VQ7734_04852"/>
<gene>
    <name evidence="1" type="ORF">VQ7734_04852</name>
</gene>
<dbReference type="RefSeq" id="WP_073586509.1">
    <property type="nucleotide sequence ID" value="NZ_AP024897.1"/>
</dbReference>
<protein>
    <submittedName>
        <fullName evidence="1">Uncharacterized protein</fullName>
    </submittedName>
</protein>